<evidence type="ECO:0000313" key="3">
    <source>
        <dbReference type="EMBL" id="PWW14259.1"/>
    </source>
</evidence>
<feature type="region of interest" description="Disordered" evidence="1">
    <location>
        <begin position="1"/>
        <end position="27"/>
    </location>
</feature>
<keyword evidence="2" id="KW-0812">Transmembrane</keyword>
<keyword evidence="2" id="KW-0472">Membrane</keyword>
<dbReference type="Pfam" id="PF16357">
    <property type="entry name" value="PepSY_TM_like_2"/>
    <property type="match status" value="1"/>
</dbReference>
<reference evidence="3 4" key="1">
    <citation type="submission" date="2018-05" db="EMBL/GenBank/DDBJ databases">
        <title>Freshwater and sediment microbial communities from various areas in North America, analyzing microbe dynamics in response to fracking.</title>
        <authorList>
            <person name="Lamendella R."/>
        </authorList>
    </citation>
    <scope>NUCLEOTIDE SEQUENCE [LARGE SCALE GENOMIC DNA]</scope>
    <source>
        <strain evidence="3 4">125B1</strain>
    </source>
</reference>
<dbReference type="AlphaFoldDB" id="A0A317QEP6"/>
<dbReference type="InterPro" id="IPR014469">
    <property type="entry name" value="DUF2271"/>
</dbReference>
<evidence type="ECO:0000256" key="2">
    <source>
        <dbReference type="SAM" id="Phobius"/>
    </source>
</evidence>
<dbReference type="PANTHER" id="PTHR40115:SF1">
    <property type="entry name" value="INNER MEMBRANE PROTEIN WITH PEPSY TM HELIX"/>
    <property type="match status" value="1"/>
</dbReference>
<feature type="transmembrane region" description="Helical" evidence="2">
    <location>
        <begin position="179"/>
        <end position="202"/>
    </location>
</feature>
<dbReference type="OrthoDB" id="27171at2"/>
<evidence type="ECO:0000313" key="4">
    <source>
        <dbReference type="Proteomes" id="UP000246964"/>
    </source>
</evidence>
<dbReference type="PANTHER" id="PTHR40115">
    <property type="entry name" value="INNER MEMBRANE PROTEIN WITH PEPSY TM HELIX"/>
    <property type="match status" value="1"/>
</dbReference>
<proteinExistence type="predicted"/>
<sequence length="392" mass="44054">MCPITSSTSQSPKSKRRHAAQDKPTRRKSGWRDLKAWHWVSSAACLVATLLFALTGITLNHAHQLEASPSTTVIEQQLPTAVVQAMQARQQQLLEGSYSAEGPLPAVFRGWYLSSQQQSLPAEKAAQWDEFEAYFGLPRAGGDLWFRVDLETGMFYQESIDRGWIAYFNDLHKGRNTGWGWITMLDILAVVMLVFSVSGLLLLKRYAKGRKSTWWWVALGVVVPWFALLVPAHAAEAASPKQMLLHVEIPQLDVAEYHRPYVAIWLADAKHQRVADLAVWYDGKLANKEGEKWLKDMRQWWRRSGRMATMPIDGVTGATRRPGSHNLNLSQFLPQLAELPPGEYRLNIEAAREVGGREHLQLPITLPLQAPVSAQVQGQHELGLIKLSVTAQ</sequence>
<dbReference type="InterPro" id="IPR032307">
    <property type="entry name" value="PepSY_TM-like_2"/>
</dbReference>
<evidence type="ECO:0008006" key="5">
    <source>
        <dbReference type="Google" id="ProtNLM"/>
    </source>
</evidence>
<keyword evidence="2" id="KW-1133">Transmembrane helix</keyword>
<keyword evidence="4" id="KW-1185">Reference proteome</keyword>
<feature type="transmembrane region" description="Helical" evidence="2">
    <location>
        <begin position="36"/>
        <end position="59"/>
    </location>
</feature>
<organism evidence="3 4">
    <name type="scientific">Pseudidiomarina maritima</name>
    <dbReference type="NCBI Taxonomy" id="519453"/>
    <lineage>
        <taxon>Bacteria</taxon>
        <taxon>Pseudomonadati</taxon>
        <taxon>Pseudomonadota</taxon>
        <taxon>Gammaproteobacteria</taxon>
        <taxon>Alteromonadales</taxon>
        <taxon>Idiomarinaceae</taxon>
        <taxon>Pseudidiomarina</taxon>
    </lineage>
</organism>
<feature type="transmembrane region" description="Helical" evidence="2">
    <location>
        <begin position="214"/>
        <end position="234"/>
    </location>
</feature>
<dbReference type="Pfam" id="PF10029">
    <property type="entry name" value="DUF2271"/>
    <property type="match status" value="1"/>
</dbReference>
<dbReference type="RefSeq" id="WP_110075628.1">
    <property type="nucleotide sequence ID" value="NZ_QGTT01000004.1"/>
</dbReference>
<protein>
    <recommendedName>
        <fullName evidence="5">DUF2271 domain-containing protein</fullName>
    </recommendedName>
</protein>
<dbReference type="Proteomes" id="UP000246964">
    <property type="component" value="Unassembled WGS sequence"/>
</dbReference>
<gene>
    <name evidence="3" type="ORF">DET45_104198</name>
</gene>
<dbReference type="EMBL" id="QGTT01000004">
    <property type="protein sequence ID" value="PWW14259.1"/>
    <property type="molecule type" value="Genomic_DNA"/>
</dbReference>
<comment type="caution">
    <text evidence="3">The sequence shown here is derived from an EMBL/GenBank/DDBJ whole genome shotgun (WGS) entry which is preliminary data.</text>
</comment>
<accession>A0A317QEP6</accession>
<name>A0A317QEP6_9GAMM</name>
<feature type="compositionally biased region" description="Polar residues" evidence="1">
    <location>
        <begin position="1"/>
        <end position="12"/>
    </location>
</feature>
<evidence type="ECO:0000256" key="1">
    <source>
        <dbReference type="SAM" id="MobiDB-lite"/>
    </source>
</evidence>